<dbReference type="InterPro" id="IPR029063">
    <property type="entry name" value="SAM-dependent_MTases_sf"/>
</dbReference>
<evidence type="ECO:0000313" key="3">
    <source>
        <dbReference type="Proteomes" id="UP000430222"/>
    </source>
</evidence>
<dbReference type="AlphaFoldDB" id="A0A6I2V0G9"/>
<accession>A0A6I2V0G9</accession>
<dbReference type="EMBL" id="VUNL01000007">
    <property type="protein sequence ID" value="MSV24972.1"/>
    <property type="molecule type" value="Genomic_DNA"/>
</dbReference>
<proteinExistence type="predicted"/>
<dbReference type="Gene3D" id="3.40.50.150">
    <property type="entry name" value="Vaccinia Virus protein VP39"/>
    <property type="match status" value="1"/>
</dbReference>
<sequence>MTQDMFRFLPAAGAGRWLVVESLPYLPGVCRRYPGASITVVTRFEEAPELPELRALPVTWAVQDFRAGGLAFPHGSFDFVLAESCLTEAGDPDSVMMELSGVLTDTGTLYTQFRNIRYQGILEQLRCGAFRVRSQHYYAKSEVVRLLNDALFKEIFFLPGQQDEEDAAEKQWQERGFEDFSRDLATAVWFVRASRSTASVANLKSLYSRPVRARLSRLLHRIEYGIDTEKSVAELHRLCREQEIFPEYLDDFIHEACLHEQRVHDAL</sequence>
<dbReference type="InterPro" id="IPR013216">
    <property type="entry name" value="Methyltransf_11"/>
</dbReference>
<name>A0A6I2V0G9_9FIRM</name>
<dbReference type="SUPFAM" id="SSF53335">
    <property type="entry name" value="S-adenosyl-L-methionine-dependent methyltransferases"/>
    <property type="match status" value="1"/>
</dbReference>
<reference evidence="2 3" key="1">
    <citation type="submission" date="2019-08" db="EMBL/GenBank/DDBJ databases">
        <title>In-depth cultivation of the pig gut microbiome towards novel bacterial diversity and tailored functional studies.</title>
        <authorList>
            <person name="Wylensek D."/>
            <person name="Hitch T.C.A."/>
            <person name="Clavel T."/>
        </authorList>
    </citation>
    <scope>NUCLEOTIDE SEQUENCE [LARGE SCALE GENOMIC DNA]</scope>
    <source>
        <strain evidence="3">WCA-380-WT-3B3</strain>
    </source>
</reference>
<feature type="domain" description="Methyltransferase type 11" evidence="1">
    <location>
        <begin position="56"/>
        <end position="110"/>
    </location>
</feature>
<keyword evidence="2" id="KW-0489">Methyltransferase</keyword>
<dbReference type="GO" id="GO:0008757">
    <property type="term" value="F:S-adenosylmethionine-dependent methyltransferase activity"/>
    <property type="evidence" value="ECO:0007669"/>
    <property type="project" value="InterPro"/>
</dbReference>
<keyword evidence="3" id="KW-1185">Reference proteome</keyword>
<dbReference type="GO" id="GO:0032259">
    <property type="term" value="P:methylation"/>
    <property type="evidence" value="ECO:0007669"/>
    <property type="project" value="UniProtKB-KW"/>
</dbReference>
<keyword evidence="2" id="KW-0808">Transferase</keyword>
<protein>
    <submittedName>
        <fullName evidence="2">Class I SAM-dependent methyltransferase</fullName>
    </submittedName>
</protein>
<organism evidence="2 3">
    <name type="scientific">Selenomonas montiformis</name>
    <dbReference type="NCBI Taxonomy" id="2652285"/>
    <lineage>
        <taxon>Bacteria</taxon>
        <taxon>Bacillati</taxon>
        <taxon>Bacillota</taxon>
        <taxon>Negativicutes</taxon>
        <taxon>Selenomonadales</taxon>
        <taxon>Selenomonadaceae</taxon>
        <taxon>Selenomonas</taxon>
    </lineage>
</organism>
<evidence type="ECO:0000313" key="2">
    <source>
        <dbReference type="EMBL" id="MSV24972.1"/>
    </source>
</evidence>
<comment type="caution">
    <text evidence="2">The sequence shown here is derived from an EMBL/GenBank/DDBJ whole genome shotgun (WGS) entry which is preliminary data.</text>
</comment>
<gene>
    <name evidence="2" type="ORF">FYJ78_07210</name>
</gene>
<dbReference type="Pfam" id="PF08241">
    <property type="entry name" value="Methyltransf_11"/>
    <property type="match status" value="1"/>
</dbReference>
<evidence type="ECO:0000259" key="1">
    <source>
        <dbReference type="Pfam" id="PF08241"/>
    </source>
</evidence>
<dbReference type="Proteomes" id="UP000430222">
    <property type="component" value="Unassembled WGS sequence"/>
</dbReference>